<sequence length="164" mass="19102">MRHPNVYLDLDGVMADFDAYFPALFGVDHRGMADDDMWATINAHPSYFRDMPMCPGAKMFFDRIAWLDPIILTACPKSNYAHVARQKREWVREHLSTRCHVLPVMGGRNKPLFMHSRGDILIDDFERNTTAWKLEGGFAILHRDFETTRDELENEIVRRGKAYI</sequence>
<comment type="caution">
    <text evidence="3">The sequence shown here is derived from an EMBL/GenBank/DDBJ whole genome shotgun (WGS) entry which is preliminary data.</text>
</comment>
<dbReference type="InterPro" id="IPR010708">
    <property type="entry name" value="5'(3')-deoxyribonucleotidase"/>
</dbReference>
<feature type="active site" description="Nucleophile" evidence="2">
    <location>
        <position position="9"/>
    </location>
</feature>
<gene>
    <name evidence="3" type="ORF">FHY56_04295</name>
</gene>
<dbReference type="Pfam" id="PF06941">
    <property type="entry name" value="NT5C"/>
    <property type="match status" value="1"/>
</dbReference>
<dbReference type="OrthoDB" id="1654944at2"/>
<evidence type="ECO:0000313" key="3">
    <source>
        <dbReference type="EMBL" id="TPF76720.1"/>
    </source>
</evidence>
<protein>
    <submittedName>
        <fullName evidence="3">Uncharacterized protein</fullName>
    </submittedName>
</protein>
<dbReference type="InterPro" id="IPR023214">
    <property type="entry name" value="HAD_sf"/>
</dbReference>
<dbReference type="SUPFAM" id="SSF56784">
    <property type="entry name" value="HAD-like"/>
    <property type="match status" value="1"/>
</dbReference>
<dbReference type="AlphaFoldDB" id="A0A502BSD3"/>
<dbReference type="EMBL" id="VEWJ01000002">
    <property type="protein sequence ID" value="TPF76720.1"/>
    <property type="molecule type" value="Genomic_DNA"/>
</dbReference>
<accession>A0A502BSD3</accession>
<dbReference type="Proteomes" id="UP000315388">
    <property type="component" value="Unassembled WGS sequence"/>
</dbReference>
<organism evidence="3 4">
    <name type="scientific">Brucella gallinifaecis</name>
    <dbReference type="NCBI Taxonomy" id="215590"/>
    <lineage>
        <taxon>Bacteria</taxon>
        <taxon>Pseudomonadati</taxon>
        <taxon>Pseudomonadota</taxon>
        <taxon>Alphaproteobacteria</taxon>
        <taxon>Hyphomicrobiales</taxon>
        <taxon>Brucellaceae</taxon>
        <taxon>Brucella/Ochrobactrum group</taxon>
        <taxon>Brucella</taxon>
    </lineage>
</organism>
<dbReference type="GO" id="GO:0009264">
    <property type="term" value="P:deoxyribonucleotide catabolic process"/>
    <property type="evidence" value="ECO:0007669"/>
    <property type="project" value="InterPro"/>
</dbReference>
<feature type="active site" description="Proton donor" evidence="2">
    <location>
        <position position="11"/>
    </location>
</feature>
<proteinExistence type="inferred from homology"/>
<dbReference type="Gene3D" id="3.40.50.1000">
    <property type="entry name" value="HAD superfamily/HAD-like"/>
    <property type="match status" value="1"/>
</dbReference>
<dbReference type="GO" id="GO:0008253">
    <property type="term" value="F:5'-nucleotidase activity"/>
    <property type="evidence" value="ECO:0007669"/>
    <property type="project" value="InterPro"/>
</dbReference>
<reference evidence="3 4" key="1">
    <citation type="journal article" date="2003" name="Int. J. Syst. Evol. Microbiol.">
        <title>Towards a standardized format for the description of a novel species (of an established genus): Ochrobactrum gallinifaecis sp. nov.</title>
        <authorList>
            <person name="Kampfer P."/>
            <person name="Buczolits S."/>
            <person name="Albrecht A."/>
            <person name="Busse H.J."/>
            <person name="Stackebrandt E."/>
        </authorList>
    </citation>
    <scope>NUCLEOTIDE SEQUENCE [LARGE SCALE GENOMIC DNA]</scope>
    <source>
        <strain evidence="3 4">ISO 196</strain>
    </source>
</reference>
<evidence type="ECO:0000256" key="2">
    <source>
        <dbReference type="PIRSR" id="PIRSR610708-1"/>
    </source>
</evidence>
<name>A0A502BSD3_9HYPH</name>
<evidence type="ECO:0000313" key="4">
    <source>
        <dbReference type="Proteomes" id="UP000315388"/>
    </source>
</evidence>
<comment type="similarity">
    <text evidence="1">Belongs to the 5'(3')-deoxyribonucleotidase family.</text>
</comment>
<keyword evidence="4" id="KW-1185">Reference proteome</keyword>
<evidence type="ECO:0000256" key="1">
    <source>
        <dbReference type="ARBA" id="ARBA00009589"/>
    </source>
</evidence>
<dbReference type="InterPro" id="IPR036412">
    <property type="entry name" value="HAD-like_sf"/>
</dbReference>